<protein>
    <submittedName>
        <fullName evidence="1">25864_t:CDS:1</fullName>
    </submittedName>
</protein>
<keyword evidence="2" id="KW-1185">Reference proteome</keyword>
<accession>A0ABN7X8P9</accession>
<organism evidence="1 2">
    <name type="scientific">Gigaspora margarita</name>
    <dbReference type="NCBI Taxonomy" id="4874"/>
    <lineage>
        <taxon>Eukaryota</taxon>
        <taxon>Fungi</taxon>
        <taxon>Fungi incertae sedis</taxon>
        <taxon>Mucoromycota</taxon>
        <taxon>Glomeromycotina</taxon>
        <taxon>Glomeromycetes</taxon>
        <taxon>Diversisporales</taxon>
        <taxon>Gigasporaceae</taxon>
        <taxon>Gigaspora</taxon>
    </lineage>
</organism>
<name>A0ABN7X8P9_GIGMA</name>
<feature type="non-terminal residue" evidence="1">
    <location>
        <position position="1"/>
    </location>
</feature>
<proteinExistence type="predicted"/>
<sequence length="62" mass="6892">IAVEVGEPTSNNKAIGLLEVDLLFSLLFLLSLDLDVLGFSNTFDFFDPFDPANRQANIFPIF</sequence>
<evidence type="ECO:0000313" key="2">
    <source>
        <dbReference type="Proteomes" id="UP000789901"/>
    </source>
</evidence>
<reference evidence="1 2" key="1">
    <citation type="submission" date="2021-06" db="EMBL/GenBank/DDBJ databases">
        <authorList>
            <person name="Kallberg Y."/>
            <person name="Tangrot J."/>
            <person name="Rosling A."/>
        </authorList>
    </citation>
    <scope>NUCLEOTIDE SEQUENCE [LARGE SCALE GENOMIC DNA]</scope>
    <source>
        <strain evidence="1 2">120-4 pot B 10/14</strain>
    </source>
</reference>
<evidence type="ECO:0000313" key="1">
    <source>
        <dbReference type="EMBL" id="CAG8850838.1"/>
    </source>
</evidence>
<feature type="non-terminal residue" evidence="1">
    <location>
        <position position="62"/>
    </location>
</feature>
<dbReference type="Proteomes" id="UP000789901">
    <property type="component" value="Unassembled WGS sequence"/>
</dbReference>
<gene>
    <name evidence="1" type="ORF">GMARGA_LOCUS40420</name>
</gene>
<dbReference type="EMBL" id="CAJVQB010103059">
    <property type="protein sequence ID" value="CAG8850838.1"/>
    <property type="molecule type" value="Genomic_DNA"/>
</dbReference>
<comment type="caution">
    <text evidence="1">The sequence shown here is derived from an EMBL/GenBank/DDBJ whole genome shotgun (WGS) entry which is preliminary data.</text>
</comment>